<evidence type="ECO:0000313" key="2">
    <source>
        <dbReference type="EMBL" id="EQB12904.1"/>
    </source>
</evidence>
<keyword evidence="3" id="KW-1185">Reference proteome</keyword>
<feature type="transmembrane region" description="Helical" evidence="1">
    <location>
        <begin position="16"/>
        <end position="35"/>
    </location>
</feature>
<dbReference type="EMBL" id="ATDP01000101">
    <property type="protein sequence ID" value="EQB12904.1"/>
    <property type="molecule type" value="Genomic_DNA"/>
</dbReference>
<comment type="caution">
    <text evidence="2">The sequence shown here is derived from an EMBL/GenBank/DDBJ whole genome shotgun (WGS) entry which is preliminary data.</text>
</comment>
<name>T0ITB5_9SPHN</name>
<reference evidence="2 3" key="1">
    <citation type="journal article" date="2013" name="Genome Announc.">
        <title>Draft Genome Sequence of Sphingobium lactosutens Strain DS20T, Isolated from a Hexachlorocyclohexane Dumpsite.</title>
        <authorList>
            <person name="Kumar R."/>
            <person name="Dwivedi V."/>
            <person name="Negi V."/>
            <person name="Khurana J.P."/>
            <person name="Lal R."/>
        </authorList>
    </citation>
    <scope>NUCLEOTIDE SEQUENCE [LARGE SCALE GENOMIC DNA]</scope>
    <source>
        <strain evidence="2 3">DS20</strain>
    </source>
</reference>
<organism evidence="2 3">
    <name type="scientific">Sphingobium lactosutens DS20</name>
    <dbReference type="NCBI Taxonomy" id="1331060"/>
    <lineage>
        <taxon>Bacteria</taxon>
        <taxon>Pseudomonadati</taxon>
        <taxon>Pseudomonadota</taxon>
        <taxon>Alphaproteobacteria</taxon>
        <taxon>Sphingomonadales</taxon>
        <taxon>Sphingomonadaceae</taxon>
        <taxon>Sphingobium</taxon>
    </lineage>
</organism>
<dbReference type="PATRIC" id="fig|1331060.3.peg.3711"/>
<dbReference type="Proteomes" id="UP000015531">
    <property type="component" value="Unassembled WGS sequence"/>
</dbReference>
<dbReference type="eggNOG" id="ENOG5031USY">
    <property type="taxonomic scope" value="Bacteria"/>
</dbReference>
<keyword evidence="1" id="KW-1133">Transmembrane helix</keyword>
<proteinExistence type="predicted"/>
<dbReference type="AlphaFoldDB" id="T0ITB5"/>
<keyword evidence="1" id="KW-0812">Transmembrane</keyword>
<sequence length="39" mass="4483">MPHHKERPARKATSRLAIYLFFAFVLAALLAFAWVNMHG</sequence>
<evidence type="ECO:0000313" key="3">
    <source>
        <dbReference type="Proteomes" id="UP000015531"/>
    </source>
</evidence>
<keyword evidence="1" id="KW-0472">Membrane</keyword>
<accession>T0ITB5</accession>
<gene>
    <name evidence="2" type="ORF">RLDS_19195</name>
</gene>
<evidence type="ECO:0000256" key="1">
    <source>
        <dbReference type="SAM" id="Phobius"/>
    </source>
</evidence>
<protein>
    <submittedName>
        <fullName evidence="2">Uncharacterized protein</fullName>
    </submittedName>
</protein>